<name>A0ABS2Q2H7_9BACL</name>
<dbReference type="InterPro" id="IPR023090">
    <property type="entry name" value="UPF0702_alpha/beta_dom_sf"/>
</dbReference>
<keyword evidence="6 7" id="KW-0472">Membrane</keyword>
<feature type="transmembrane region" description="Helical" evidence="7">
    <location>
        <begin position="63"/>
        <end position="81"/>
    </location>
</feature>
<protein>
    <submittedName>
        <fullName evidence="10">Uncharacterized membrane protein YcaP (DUF421 family)</fullName>
    </submittedName>
</protein>
<keyword evidence="5 7" id="KW-1133">Transmembrane helix</keyword>
<evidence type="ECO:0000256" key="6">
    <source>
        <dbReference type="ARBA" id="ARBA00023136"/>
    </source>
</evidence>
<evidence type="ECO:0000313" key="11">
    <source>
        <dbReference type="Proteomes" id="UP000808914"/>
    </source>
</evidence>
<comment type="caution">
    <text evidence="10">The sequence shown here is derived from an EMBL/GenBank/DDBJ whole genome shotgun (WGS) entry which is preliminary data.</text>
</comment>
<dbReference type="Gene3D" id="3.30.240.20">
    <property type="entry name" value="bsu07140 like domains"/>
    <property type="match status" value="2"/>
</dbReference>
<evidence type="ECO:0000256" key="1">
    <source>
        <dbReference type="ARBA" id="ARBA00004651"/>
    </source>
</evidence>
<keyword evidence="4 7" id="KW-0812">Transmembrane</keyword>
<dbReference type="Pfam" id="PF20730">
    <property type="entry name" value="YetF_N"/>
    <property type="match status" value="1"/>
</dbReference>
<dbReference type="EMBL" id="JAFBER010000015">
    <property type="protein sequence ID" value="MBM7646050.1"/>
    <property type="molecule type" value="Genomic_DNA"/>
</dbReference>
<evidence type="ECO:0000256" key="3">
    <source>
        <dbReference type="ARBA" id="ARBA00022475"/>
    </source>
</evidence>
<evidence type="ECO:0000256" key="4">
    <source>
        <dbReference type="ARBA" id="ARBA00022692"/>
    </source>
</evidence>
<dbReference type="PANTHER" id="PTHR34582">
    <property type="entry name" value="UPF0702 TRANSMEMBRANE PROTEIN YCAP"/>
    <property type="match status" value="1"/>
</dbReference>
<gene>
    <name evidence="10" type="ORF">JOD45_002275</name>
</gene>
<evidence type="ECO:0000259" key="8">
    <source>
        <dbReference type="Pfam" id="PF04239"/>
    </source>
</evidence>
<dbReference type="InterPro" id="IPR048454">
    <property type="entry name" value="YetF_N"/>
</dbReference>
<evidence type="ECO:0000256" key="7">
    <source>
        <dbReference type="SAM" id="Phobius"/>
    </source>
</evidence>
<feature type="domain" description="YetF-like N-terminal transmembrane" evidence="9">
    <location>
        <begin position="7"/>
        <end position="77"/>
    </location>
</feature>
<sequence length="242" mass="27390">MNETLVVMVRGIIGFFTLLLLTRILGKQQISQLTFFDYILGITIGSIAASLTTDLTTRAFPHWIGLIVWVILGLLLQGITLKWRRGSKFLDGEPTIVIMNGRIMDKALKKMRYRVADLLEELREKGIFDLNEVEYAVLETNGKLSVLKKAANQPITPKDLNLSVPYKGISTELIYDGVVIDENIKAVNRDRAWLEAELKKRYINHPSQVFLALLDPNGQLFIDKYSDNQKNIIDIGDYPGPN</sequence>
<dbReference type="Pfam" id="PF04239">
    <property type="entry name" value="DUF421"/>
    <property type="match status" value="1"/>
</dbReference>
<accession>A0ABS2Q2H7</accession>
<keyword evidence="3" id="KW-1003">Cell membrane</keyword>
<evidence type="ECO:0000259" key="9">
    <source>
        <dbReference type="Pfam" id="PF20730"/>
    </source>
</evidence>
<evidence type="ECO:0000256" key="5">
    <source>
        <dbReference type="ARBA" id="ARBA00022989"/>
    </source>
</evidence>
<evidence type="ECO:0000256" key="2">
    <source>
        <dbReference type="ARBA" id="ARBA00006448"/>
    </source>
</evidence>
<keyword evidence="11" id="KW-1185">Reference proteome</keyword>
<organism evidence="10 11">
    <name type="scientific">Scopulibacillus daqui</name>
    <dbReference type="NCBI Taxonomy" id="1469162"/>
    <lineage>
        <taxon>Bacteria</taxon>
        <taxon>Bacillati</taxon>
        <taxon>Bacillota</taxon>
        <taxon>Bacilli</taxon>
        <taxon>Bacillales</taxon>
        <taxon>Sporolactobacillaceae</taxon>
        <taxon>Scopulibacillus</taxon>
    </lineage>
</organism>
<comment type="similarity">
    <text evidence="2">Belongs to the UPF0702 family.</text>
</comment>
<comment type="subcellular location">
    <subcellularLocation>
        <location evidence="1">Cell membrane</location>
        <topology evidence="1">Multi-pass membrane protein</topology>
    </subcellularLocation>
</comment>
<feature type="transmembrane region" description="Helical" evidence="7">
    <location>
        <begin position="6"/>
        <end position="26"/>
    </location>
</feature>
<dbReference type="InterPro" id="IPR007353">
    <property type="entry name" value="DUF421"/>
</dbReference>
<reference evidence="10 11" key="1">
    <citation type="submission" date="2021-01" db="EMBL/GenBank/DDBJ databases">
        <title>Genomic Encyclopedia of Type Strains, Phase IV (KMG-IV): sequencing the most valuable type-strain genomes for metagenomic binning, comparative biology and taxonomic classification.</title>
        <authorList>
            <person name="Goeker M."/>
        </authorList>
    </citation>
    <scope>NUCLEOTIDE SEQUENCE [LARGE SCALE GENOMIC DNA]</scope>
    <source>
        <strain evidence="10 11">DSM 28236</strain>
    </source>
</reference>
<proteinExistence type="inferred from homology"/>
<feature type="transmembrane region" description="Helical" evidence="7">
    <location>
        <begin position="33"/>
        <end position="51"/>
    </location>
</feature>
<dbReference type="PANTHER" id="PTHR34582:SF7">
    <property type="entry name" value="UPF0702 TRANSMEMBRANE PROTEIN YDFS"/>
    <property type="match status" value="1"/>
</dbReference>
<evidence type="ECO:0000313" key="10">
    <source>
        <dbReference type="EMBL" id="MBM7646050.1"/>
    </source>
</evidence>
<dbReference type="RefSeq" id="WP_205003952.1">
    <property type="nucleotide sequence ID" value="NZ_JAFBER010000015.1"/>
</dbReference>
<dbReference type="Proteomes" id="UP000808914">
    <property type="component" value="Unassembled WGS sequence"/>
</dbReference>
<feature type="domain" description="YetF C-terminal" evidence="8">
    <location>
        <begin position="82"/>
        <end position="212"/>
    </location>
</feature>